<organism evidence="2">
    <name type="scientific">Fagus sylvatica</name>
    <name type="common">Beechnut</name>
    <dbReference type="NCBI Taxonomy" id="28930"/>
    <lineage>
        <taxon>Eukaryota</taxon>
        <taxon>Viridiplantae</taxon>
        <taxon>Streptophyta</taxon>
        <taxon>Embryophyta</taxon>
        <taxon>Tracheophyta</taxon>
        <taxon>Spermatophyta</taxon>
        <taxon>Magnoliopsida</taxon>
        <taxon>eudicotyledons</taxon>
        <taxon>Gunneridae</taxon>
        <taxon>Pentapetalae</taxon>
        <taxon>rosids</taxon>
        <taxon>fabids</taxon>
        <taxon>Fagales</taxon>
        <taxon>Fagaceae</taxon>
        <taxon>Fagus</taxon>
    </lineage>
</organism>
<reference evidence="2" key="1">
    <citation type="submission" date="2018-02" db="EMBL/GenBank/DDBJ databases">
        <authorList>
            <person name="Cohen D.B."/>
            <person name="Kent A.D."/>
        </authorList>
    </citation>
    <scope>NUCLEOTIDE SEQUENCE</scope>
</reference>
<dbReference type="PANTHER" id="PTHR47600:SF1">
    <property type="entry name" value="NUCLEIC ACID-BINDING, OB-FOLD-LIKE PROTEIN"/>
    <property type="match status" value="1"/>
</dbReference>
<feature type="domain" description="S1 motif" evidence="1">
    <location>
        <begin position="192"/>
        <end position="262"/>
    </location>
</feature>
<dbReference type="GO" id="GO:0003676">
    <property type="term" value="F:nucleic acid binding"/>
    <property type="evidence" value="ECO:0007669"/>
    <property type="project" value="InterPro"/>
</dbReference>
<proteinExistence type="predicted"/>
<gene>
    <name evidence="2" type="ORF">FSB_LOCUS34902</name>
</gene>
<dbReference type="InterPro" id="IPR012340">
    <property type="entry name" value="NA-bd_OB-fold"/>
</dbReference>
<dbReference type="Gene3D" id="2.40.50.140">
    <property type="entry name" value="Nucleic acid-binding proteins"/>
    <property type="match status" value="1"/>
</dbReference>
<dbReference type="Pfam" id="PF00575">
    <property type="entry name" value="S1"/>
    <property type="match status" value="1"/>
</dbReference>
<dbReference type="InterPro" id="IPR003029">
    <property type="entry name" value="S1_domain"/>
</dbReference>
<protein>
    <recommendedName>
        <fullName evidence="1">S1 motif domain-containing protein</fullName>
    </recommendedName>
</protein>
<dbReference type="SUPFAM" id="SSF50249">
    <property type="entry name" value="Nucleic acid-binding proteins"/>
    <property type="match status" value="1"/>
</dbReference>
<dbReference type="EMBL" id="OIVN01002862">
    <property type="protein sequence ID" value="SPD07020.1"/>
    <property type="molecule type" value="Genomic_DNA"/>
</dbReference>
<dbReference type="AlphaFoldDB" id="A0A2N9H5W6"/>
<name>A0A2N9H5W6_FAGSY</name>
<evidence type="ECO:0000313" key="2">
    <source>
        <dbReference type="EMBL" id="SPD07020.1"/>
    </source>
</evidence>
<sequence>MEVVVGSEGEKKKLPEGENKTKWLAVDSRRAVGRTGVAVAWMGGDLADGPILGMEFDPLPPDAFGAPIGAVTVEQQKQSGWPFEPKLYERPLLSKCSTKFLRQTDKVALVERRNLGFNSYTIGFRPICEKNTKSTREETVFVNSEGDGDVVELNNLVATSPLEESGETDWTKAEYLVMTGNREEVELISCSTMVMTGKFCCSCFFESLILQFVEGVPALIHQTEVSWDATLDPASYFKIGQVVEAKVHQLDFALERIFLSLKGITPDPLIETLESVVGGHDPFDGRLQAAQAETVYMASMFENQYKLLARSENKVIVQTSLGKKEMKSAILTCTNKVE</sequence>
<accession>A0A2N9H5W6</accession>
<evidence type="ECO:0000259" key="1">
    <source>
        <dbReference type="PROSITE" id="PS50126"/>
    </source>
</evidence>
<dbReference type="PROSITE" id="PS50126">
    <property type="entry name" value="S1"/>
    <property type="match status" value="1"/>
</dbReference>
<dbReference type="PANTHER" id="PTHR47600">
    <property type="entry name" value="NUCLEIC ACID-BINDING, OB-FOLD-LIKE PROTEIN"/>
    <property type="match status" value="1"/>
</dbReference>